<dbReference type="RefSeq" id="WP_246141941.1">
    <property type="nucleotide sequence ID" value="NZ_LR213985.1"/>
</dbReference>
<evidence type="ECO:0000313" key="1">
    <source>
        <dbReference type="EMBL" id="VEP14117.1"/>
    </source>
</evidence>
<reference evidence="1 2" key="1">
    <citation type="submission" date="2019-01" db="EMBL/GenBank/DDBJ databases">
        <authorList>
            <person name="Brito A."/>
        </authorList>
    </citation>
    <scope>NUCLEOTIDE SEQUENCE [LARGE SCALE GENOMIC DNA]</scope>
    <source>
        <strain evidence="1">1</strain>
    </source>
</reference>
<name>A0A563VRW0_9CYAN</name>
<dbReference type="EMBL" id="CAACVJ010000159">
    <property type="protein sequence ID" value="VEP14117.1"/>
    <property type="molecule type" value="Genomic_DNA"/>
</dbReference>
<sequence>MKIIPKIEPLAQIYLNGKPAKISDITGQELCDWLMGEFQQLPVNIIPSDLERYETAQEMLDDLSQERLYVSGQSYDTEVYPQFFCGFAFQAIHDYDHYQNNSDFNLSGEIASYRATANRAPSLEIQKILYSEIVLKSAARLYLGHEPESKIVFA</sequence>
<keyword evidence="2" id="KW-1185">Reference proteome</keyword>
<organism evidence="1 2">
    <name type="scientific">Hyella patelloides LEGE 07179</name>
    <dbReference type="NCBI Taxonomy" id="945734"/>
    <lineage>
        <taxon>Bacteria</taxon>
        <taxon>Bacillati</taxon>
        <taxon>Cyanobacteriota</taxon>
        <taxon>Cyanophyceae</taxon>
        <taxon>Pleurocapsales</taxon>
        <taxon>Hyellaceae</taxon>
        <taxon>Hyella</taxon>
    </lineage>
</organism>
<dbReference type="Proteomes" id="UP000320055">
    <property type="component" value="Unassembled WGS sequence"/>
</dbReference>
<gene>
    <name evidence="1" type="ORF">H1P_2410007</name>
</gene>
<proteinExistence type="predicted"/>
<accession>A0A563VRW0</accession>
<protein>
    <submittedName>
        <fullName evidence="1">Uncharacterized protein</fullName>
    </submittedName>
</protein>
<dbReference type="AlphaFoldDB" id="A0A563VRW0"/>
<evidence type="ECO:0000313" key="2">
    <source>
        <dbReference type="Proteomes" id="UP000320055"/>
    </source>
</evidence>